<dbReference type="PROSITE" id="PS50097">
    <property type="entry name" value="BTB"/>
    <property type="match status" value="1"/>
</dbReference>
<proteinExistence type="predicted"/>
<dbReference type="Gene3D" id="3.30.710.10">
    <property type="entry name" value="Potassium Channel Kv1.1, Chain A"/>
    <property type="match status" value="1"/>
</dbReference>
<comment type="pathway">
    <text evidence="1">Protein modification; protein ubiquitination.</text>
</comment>
<dbReference type="SUPFAM" id="SSF54695">
    <property type="entry name" value="POZ domain"/>
    <property type="match status" value="1"/>
</dbReference>
<dbReference type="SMART" id="SM00225">
    <property type="entry name" value="BTB"/>
    <property type="match status" value="1"/>
</dbReference>
<feature type="region of interest" description="Disordered" evidence="2">
    <location>
        <begin position="461"/>
        <end position="545"/>
    </location>
</feature>
<dbReference type="PANTHER" id="PTHR47369">
    <property type="entry name" value="BTB/POZ DOMAIN-CONTAINING PROTEIN"/>
    <property type="match status" value="1"/>
</dbReference>
<protein>
    <recommendedName>
        <fullName evidence="3">BTB domain-containing protein</fullName>
    </recommendedName>
</protein>
<dbReference type="InterPro" id="IPR011333">
    <property type="entry name" value="SKP1/BTB/POZ_sf"/>
</dbReference>
<evidence type="ECO:0000259" key="3">
    <source>
        <dbReference type="PROSITE" id="PS50097"/>
    </source>
</evidence>
<accession>A0ABD1YZW4</accession>
<feature type="compositionally biased region" description="Basic residues" evidence="2">
    <location>
        <begin position="315"/>
        <end position="328"/>
    </location>
</feature>
<organism evidence="4 5">
    <name type="scientific">Riccia fluitans</name>
    <dbReference type="NCBI Taxonomy" id="41844"/>
    <lineage>
        <taxon>Eukaryota</taxon>
        <taxon>Viridiplantae</taxon>
        <taxon>Streptophyta</taxon>
        <taxon>Embryophyta</taxon>
        <taxon>Marchantiophyta</taxon>
        <taxon>Marchantiopsida</taxon>
        <taxon>Marchantiidae</taxon>
        <taxon>Marchantiales</taxon>
        <taxon>Ricciaceae</taxon>
        <taxon>Riccia</taxon>
    </lineage>
</organism>
<comment type="caution">
    <text evidence="4">The sequence shown here is derived from an EMBL/GenBank/DDBJ whole genome shotgun (WGS) entry which is preliminary data.</text>
</comment>
<sequence length="733" mass="82921">MILRRLGFERWKFQSDLGCKERKAGLRFDLTDPLRYYGIHFSETGRPPVRAIQTGNETCTGQPLKGILHVIQRLLPKNSRMKAAMEGKQPQSSTAVEASAALCEHVQRQGLDNHLFSDITLSFCGKDHQLHRIILSQSSYFHSLLSGPWKEHGKSRIELQIDDPNVTPEGLEIAFAYMYGMSPVFTPENVISVLAAGCFLCLENLCEKGVQFIVENLKVETFVGYQQLSESHCYGRFADAIRNACWTFLCTHASRELLHLLPKFSLQVLCLLLKSDELWVPSESERYKLAKQALIEWKLARVKATNVTTDCTNTRKPRTKHASARKSARYSNSTPGTRSKTSLQKITRLSVKERGTKKRENASPVVEPVESICPSKEEVVETDLRRLQRLWEEDDPMDRNKEDSFRRVAELFTDGGIIFAHMDPDEVLQARKELEDASLPTDAANDSIWQHVLLRTRVLSKSRETQNPLDESSEDEDDEEMDDDEDDDDDDDEADDEDDDEASDRDSSDSDGWSTDRSSQEADDESNSSDARVHDGIAGSGQASKRLKTQNTTIVCFACADSTGQPDNLGGGGDGMRRRTTGGFTWSVKPEAGMQLSDFPPFRFGAEFTLKDKRWTPTADLKSREVFYGGSMWKIVGSNLNQDKEEWLFGVHCRHLDTYEPHTYQDNRKRVPFTAKLYIKTSQGLRCVSGNAVRKMRHHSSHTRHSISMHLSKKDVVENEPLRVSAVVQLVDD</sequence>
<feature type="domain" description="BTB" evidence="3">
    <location>
        <begin position="117"/>
        <end position="179"/>
    </location>
</feature>
<dbReference type="Proteomes" id="UP001605036">
    <property type="component" value="Unassembled WGS sequence"/>
</dbReference>
<evidence type="ECO:0000313" key="4">
    <source>
        <dbReference type="EMBL" id="KAL2635364.1"/>
    </source>
</evidence>
<dbReference type="EMBL" id="JBHFFA010000003">
    <property type="protein sequence ID" value="KAL2635364.1"/>
    <property type="molecule type" value="Genomic_DNA"/>
</dbReference>
<evidence type="ECO:0000256" key="1">
    <source>
        <dbReference type="ARBA" id="ARBA00004906"/>
    </source>
</evidence>
<feature type="compositionally biased region" description="Acidic residues" evidence="2">
    <location>
        <begin position="471"/>
        <end position="503"/>
    </location>
</feature>
<gene>
    <name evidence="4" type="ORF">R1flu_006843</name>
</gene>
<dbReference type="InterPro" id="IPR000210">
    <property type="entry name" value="BTB/POZ_dom"/>
</dbReference>
<dbReference type="Pfam" id="PF00651">
    <property type="entry name" value="BTB"/>
    <property type="match status" value="1"/>
</dbReference>
<name>A0ABD1YZW4_9MARC</name>
<evidence type="ECO:0000256" key="2">
    <source>
        <dbReference type="SAM" id="MobiDB-lite"/>
    </source>
</evidence>
<feature type="compositionally biased region" description="Polar residues" evidence="2">
    <location>
        <begin position="329"/>
        <end position="345"/>
    </location>
</feature>
<evidence type="ECO:0000313" key="5">
    <source>
        <dbReference type="Proteomes" id="UP001605036"/>
    </source>
</evidence>
<dbReference type="PANTHER" id="PTHR47369:SF1">
    <property type="entry name" value="BTB_POZ DOMAIN-CONTAINING PROTEIN"/>
    <property type="match status" value="1"/>
</dbReference>
<feature type="region of interest" description="Disordered" evidence="2">
    <location>
        <begin position="311"/>
        <end position="345"/>
    </location>
</feature>
<keyword evidence="5" id="KW-1185">Reference proteome</keyword>
<dbReference type="AlphaFoldDB" id="A0ABD1YZW4"/>
<reference evidence="4 5" key="1">
    <citation type="submission" date="2024-09" db="EMBL/GenBank/DDBJ databases">
        <title>Chromosome-scale assembly of Riccia fluitans.</title>
        <authorList>
            <person name="Paukszto L."/>
            <person name="Sawicki J."/>
            <person name="Karawczyk K."/>
            <person name="Piernik-Szablinska J."/>
            <person name="Szczecinska M."/>
            <person name="Mazdziarz M."/>
        </authorList>
    </citation>
    <scope>NUCLEOTIDE SEQUENCE [LARGE SCALE GENOMIC DNA]</scope>
    <source>
        <strain evidence="4">Rf_01</strain>
        <tissue evidence="4">Aerial parts of the thallus</tissue>
    </source>
</reference>